<dbReference type="CDD" id="cd01542">
    <property type="entry name" value="PBP1_TreR-like"/>
    <property type="match status" value="1"/>
</dbReference>
<reference evidence="5" key="1">
    <citation type="submission" date="2022-02" db="EMBL/GenBank/DDBJ databases">
        <title>Vibrio sp. nov, a new bacterium isolated from seawater.</title>
        <authorList>
            <person name="Yuan Y."/>
        </authorList>
    </citation>
    <scope>NUCLEOTIDE SEQUENCE</scope>
    <source>
        <strain evidence="5">ZSDZ65</strain>
    </source>
</reference>
<evidence type="ECO:0000256" key="2">
    <source>
        <dbReference type="ARBA" id="ARBA00023125"/>
    </source>
</evidence>
<dbReference type="RefSeq" id="WP_265674076.1">
    <property type="nucleotide sequence ID" value="NZ_JAKRRY010000006.1"/>
</dbReference>
<dbReference type="EMBL" id="JAKRRY010000006">
    <property type="protein sequence ID" value="MCW8345664.1"/>
    <property type="molecule type" value="Genomic_DNA"/>
</dbReference>
<dbReference type="PRINTS" id="PR00036">
    <property type="entry name" value="HTHLACI"/>
</dbReference>
<protein>
    <submittedName>
        <fullName evidence="5">LacI family transcriptional regulator</fullName>
    </submittedName>
</protein>
<dbReference type="InterPro" id="IPR046335">
    <property type="entry name" value="LacI/GalR-like_sensor"/>
</dbReference>
<dbReference type="GO" id="GO:0000976">
    <property type="term" value="F:transcription cis-regulatory region binding"/>
    <property type="evidence" value="ECO:0007669"/>
    <property type="project" value="TreeGrafter"/>
</dbReference>
<evidence type="ECO:0000259" key="4">
    <source>
        <dbReference type="PROSITE" id="PS50932"/>
    </source>
</evidence>
<dbReference type="Pfam" id="PF13377">
    <property type="entry name" value="Peripla_BP_3"/>
    <property type="match status" value="1"/>
</dbReference>
<proteinExistence type="predicted"/>
<dbReference type="Gene3D" id="3.40.50.2300">
    <property type="match status" value="2"/>
</dbReference>
<evidence type="ECO:0000313" key="5">
    <source>
        <dbReference type="EMBL" id="MCW8345664.1"/>
    </source>
</evidence>
<dbReference type="Proteomes" id="UP001155587">
    <property type="component" value="Unassembled WGS sequence"/>
</dbReference>
<keyword evidence="6" id="KW-1185">Reference proteome</keyword>
<evidence type="ECO:0000256" key="1">
    <source>
        <dbReference type="ARBA" id="ARBA00023015"/>
    </source>
</evidence>
<dbReference type="PROSITE" id="PS50932">
    <property type="entry name" value="HTH_LACI_2"/>
    <property type="match status" value="1"/>
</dbReference>
<dbReference type="SUPFAM" id="SSF47413">
    <property type="entry name" value="lambda repressor-like DNA-binding domains"/>
    <property type="match status" value="1"/>
</dbReference>
<keyword evidence="3" id="KW-0804">Transcription</keyword>
<dbReference type="InterPro" id="IPR000843">
    <property type="entry name" value="HTH_LacI"/>
</dbReference>
<feature type="domain" description="HTH lacI-type" evidence="4">
    <location>
        <begin position="2"/>
        <end position="56"/>
    </location>
</feature>
<name>A0A9X3HVV8_9VIBR</name>
<dbReference type="PROSITE" id="PS00356">
    <property type="entry name" value="HTH_LACI_1"/>
    <property type="match status" value="1"/>
</dbReference>
<dbReference type="PANTHER" id="PTHR30146:SF146">
    <property type="entry name" value="HTH-TYPE TRANSCRIPTIONAL REGULATOR TRER"/>
    <property type="match status" value="1"/>
</dbReference>
<dbReference type="SUPFAM" id="SSF53822">
    <property type="entry name" value="Periplasmic binding protein-like I"/>
    <property type="match status" value="1"/>
</dbReference>
<dbReference type="CDD" id="cd01392">
    <property type="entry name" value="HTH_LacI"/>
    <property type="match status" value="1"/>
</dbReference>
<evidence type="ECO:0000313" key="6">
    <source>
        <dbReference type="Proteomes" id="UP001155587"/>
    </source>
</evidence>
<dbReference type="Gene3D" id="1.10.260.40">
    <property type="entry name" value="lambda repressor-like DNA-binding domains"/>
    <property type="match status" value="1"/>
</dbReference>
<comment type="caution">
    <text evidence="5">The sequence shown here is derived from an EMBL/GenBank/DDBJ whole genome shotgun (WGS) entry which is preliminary data.</text>
</comment>
<dbReference type="InterPro" id="IPR028082">
    <property type="entry name" value="Peripla_BP_I"/>
</dbReference>
<evidence type="ECO:0000256" key="3">
    <source>
        <dbReference type="ARBA" id="ARBA00023163"/>
    </source>
</evidence>
<accession>A0A9X3HVV8</accession>
<gene>
    <name evidence="5" type="ORF">MD535_06525</name>
</gene>
<dbReference type="GO" id="GO:0003700">
    <property type="term" value="F:DNA-binding transcription factor activity"/>
    <property type="evidence" value="ECO:0007669"/>
    <property type="project" value="TreeGrafter"/>
</dbReference>
<dbReference type="PANTHER" id="PTHR30146">
    <property type="entry name" value="LACI-RELATED TRANSCRIPTIONAL REPRESSOR"/>
    <property type="match status" value="1"/>
</dbReference>
<dbReference type="AlphaFoldDB" id="A0A9X3HVV8"/>
<keyword evidence="2" id="KW-0238">DNA-binding</keyword>
<keyword evidence="1" id="KW-0805">Transcription regulation</keyword>
<organism evidence="5 6">
    <name type="scientific">Vibrio qingdaonensis</name>
    <dbReference type="NCBI Taxonomy" id="2829491"/>
    <lineage>
        <taxon>Bacteria</taxon>
        <taxon>Pseudomonadati</taxon>
        <taxon>Pseudomonadota</taxon>
        <taxon>Gammaproteobacteria</taxon>
        <taxon>Vibrionales</taxon>
        <taxon>Vibrionaceae</taxon>
        <taxon>Vibrio</taxon>
    </lineage>
</organism>
<sequence length="329" mass="35358">MASLHDVAKLAGVSKSTVSRVVNDEYGVKESTKVKVRKAIEECGYFVNQVAKDLKLQQTNLIGVIVPTVSSGAVSQGADGLSRVFEQAGKYVLLANSQHNNDKEVEFIRLFNQKRVEGIILYATHLDKALVKVIGQSDVPVVLVGQDGSLFDIPSVIHDDSRVGFVAGQRLVEAGAKKIGFIGVNSQDIAVDSMRYQGLLQATEFAGLGEPLFHSRGEFSIESGFEQMTELLNTYPDVDGVFCATDRIAVGAINAIKCAGKLPGKEIKILGVGDDELGSVCSPSLSTFHYSFDSAGETSAQVLLDLINGKQQHMSKMVLGFKSVARETC</sequence>
<dbReference type="SMART" id="SM00354">
    <property type="entry name" value="HTH_LACI"/>
    <property type="match status" value="1"/>
</dbReference>
<dbReference type="InterPro" id="IPR010982">
    <property type="entry name" value="Lambda_DNA-bd_dom_sf"/>
</dbReference>
<dbReference type="Pfam" id="PF00356">
    <property type="entry name" value="LacI"/>
    <property type="match status" value="1"/>
</dbReference>